<keyword evidence="3" id="KW-0732">Signal</keyword>
<comment type="caution">
    <text evidence="4">The sequence shown here is derived from an EMBL/GenBank/DDBJ whole genome shotgun (WGS) entry which is preliminary data.</text>
</comment>
<evidence type="ECO:0000256" key="2">
    <source>
        <dbReference type="SAM" id="Phobius"/>
    </source>
</evidence>
<dbReference type="AlphaFoldDB" id="A0A939T253"/>
<dbReference type="RefSeq" id="WP_208253550.1">
    <property type="nucleotide sequence ID" value="NZ_JAGEOJ010000001.1"/>
</dbReference>
<reference evidence="4" key="1">
    <citation type="submission" date="2021-03" db="EMBL/GenBank/DDBJ databases">
        <authorList>
            <person name="Kanchanasin P."/>
            <person name="Saeng-In P."/>
            <person name="Phongsopitanun W."/>
            <person name="Yuki M."/>
            <person name="Kudo T."/>
            <person name="Ohkuma M."/>
            <person name="Tanasupawat S."/>
        </authorList>
    </citation>
    <scope>NUCLEOTIDE SEQUENCE</scope>
    <source>
        <strain evidence="4">GKU 128</strain>
    </source>
</reference>
<sequence>MLSRSAGNPIIIGLGAAAIVAAGAGPAMAAPTPSPSTSSEVPTSPASMRFSVLNSEMKAGETATAIVRVTAGSKGFDGLHVTLTVGDPGTTKALVCPAGSVVMSSGCNLSGLKSGTAPVRQTFTAPKAAVDNATKVKVTAVLTQNGKTVTSGVASVTFTSTKGDPDETSPPVPPTKPKPKPTPSPSLTPGKGKGPSDKKDKNGSGGGAGSNNNSGGSGSGSGSGGSGGYVPPTPNGTFNPSGTKSPQVALPPISAPSPSVAAPVTSSTNITPDSKLRSNEKPVAEDLTFQRMASTQIAWLAALLVAFSLLMTQLRLGRRNGTGAPVTVRIKGTHRRSRRGVFGK</sequence>
<protein>
    <submittedName>
        <fullName evidence="4">Uncharacterized protein</fullName>
    </submittedName>
</protein>
<dbReference type="Proteomes" id="UP000669179">
    <property type="component" value="Unassembled WGS sequence"/>
</dbReference>
<keyword evidence="2" id="KW-1133">Transmembrane helix</keyword>
<keyword evidence="2" id="KW-0472">Membrane</keyword>
<feature type="compositionally biased region" description="Polar residues" evidence="1">
    <location>
        <begin position="235"/>
        <end position="246"/>
    </location>
</feature>
<accession>A0A939T253</accession>
<feature type="signal peptide" evidence="3">
    <location>
        <begin position="1"/>
        <end position="29"/>
    </location>
</feature>
<evidence type="ECO:0000313" key="5">
    <source>
        <dbReference type="Proteomes" id="UP000669179"/>
    </source>
</evidence>
<feature type="compositionally biased region" description="Pro residues" evidence="1">
    <location>
        <begin position="168"/>
        <end position="186"/>
    </location>
</feature>
<gene>
    <name evidence="4" type="ORF">J4573_02625</name>
</gene>
<proteinExistence type="predicted"/>
<feature type="transmembrane region" description="Helical" evidence="2">
    <location>
        <begin position="297"/>
        <end position="314"/>
    </location>
</feature>
<name>A0A939T253_9ACTN</name>
<keyword evidence="5" id="KW-1185">Reference proteome</keyword>
<feature type="compositionally biased region" description="Low complexity" evidence="1">
    <location>
        <begin position="248"/>
        <end position="267"/>
    </location>
</feature>
<feature type="region of interest" description="Disordered" evidence="1">
    <location>
        <begin position="157"/>
        <end position="279"/>
    </location>
</feature>
<evidence type="ECO:0000256" key="1">
    <source>
        <dbReference type="SAM" id="MobiDB-lite"/>
    </source>
</evidence>
<organism evidence="4 5">
    <name type="scientific">Actinomadura barringtoniae</name>
    <dbReference type="NCBI Taxonomy" id="1427535"/>
    <lineage>
        <taxon>Bacteria</taxon>
        <taxon>Bacillati</taxon>
        <taxon>Actinomycetota</taxon>
        <taxon>Actinomycetes</taxon>
        <taxon>Streptosporangiales</taxon>
        <taxon>Thermomonosporaceae</taxon>
        <taxon>Actinomadura</taxon>
    </lineage>
</organism>
<dbReference type="EMBL" id="JAGEOJ010000001">
    <property type="protein sequence ID" value="MBO2445973.1"/>
    <property type="molecule type" value="Genomic_DNA"/>
</dbReference>
<evidence type="ECO:0000256" key="3">
    <source>
        <dbReference type="SAM" id="SignalP"/>
    </source>
</evidence>
<feature type="chain" id="PRO_5036890472" evidence="3">
    <location>
        <begin position="30"/>
        <end position="344"/>
    </location>
</feature>
<feature type="compositionally biased region" description="Gly residues" evidence="1">
    <location>
        <begin position="203"/>
        <end position="228"/>
    </location>
</feature>
<keyword evidence="2" id="KW-0812">Transmembrane</keyword>
<evidence type="ECO:0000313" key="4">
    <source>
        <dbReference type="EMBL" id="MBO2445973.1"/>
    </source>
</evidence>